<keyword evidence="4 7" id="KW-1133">Transmembrane helix</keyword>
<organism evidence="8 9">
    <name type="scientific">Rubroshorea leprosula</name>
    <dbReference type="NCBI Taxonomy" id="152421"/>
    <lineage>
        <taxon>Eukaryota</taxon>
        <taxon>Viridiplantae</taxon>
        <taxon>Streptophyta</taxon>
        <taxon>Embryophyta</taxon>
        <taxon>Tracheophyta</taxon>
        <taxon>Spermatophyta</taxon>
        <taxon>Magnoliopsida</taxon>
        <taxon>eudicotyledons</taxon>
        <taxon>Gunneridae</taxon>
        <taxon>Pentapetalae</taxon>
        <taxon>rosids</taxon>
        <taxon>malvids</taxon>
        <taxon>Malvales</taxon>
        <taxon>Dipterocarpaceae</taxon>
        <taxon>Rubroshorea</taxon>
    </lineage>
</organism>
<evidence type="ECO:0000256" key="2">
    <source>
        <dbReference type="ARBA" id="ARBA00006948"/>
    </source>
</evidence>
<comment type="subcellular location">
    <subcellularLocation>
        <location evidence="1">Membrane</location>
        <topology evidence="1">Multi-pass membrane protein</topology>
    </subcellularLocation>
</comment>
<sequence>MGGSRGHVTSGLAFLALGSWHLFNHIKLHLLHPNSYTCPPWFPTSKIRYIELLLIMLFSSIFISTEIFIGHERHRPLDADGSISTNRLNNLEHSAITISFFVYAAFAILLDKAAPKAQHGWTQFLGALAFAQQLLLFHFHSADHMGVEGHYHLLFQCVIIVSLATTLMGIGMPKSFMISFLRSLSIFFQGVWLIVTGYMLWTPALIPRGCFLHLEQGQKVVRCSSHEMLHRAKSLVNLLFSWLLVAIAVFGVTFYLVLAKLYGKNVEHLRLEKEEVKEETDHVELQEKSKLLGESKIFSMEICTN</sequence>
<comment type="similarity">
    <text evidence="2">Belongs to the TMEM45 family.</text>
</comment>
<dbReference type="Pfam" id="PF04819">
    <property type="entry name" value="DUF716"/>
    <property type="match status" value="1"/>
</dbReference>
<evidence type="ECO:0000313" key="8">
    <source>
        <dbReference type="EMBL" id="GKV21750.1"/>
    </source>
</evidence>
<evidence type="ECO:0000256" key="6">
    <source>
        <dbReference type="SAM" id="Coils"/>
    </source>
</evidence>
<dbReference type="EMBL" id="BPVZ01000058">
    <property type="protein sequence ID" value="GKV21750.1"/>
    <property type="molecule type" value="Genomic_DNA"/>
</dbReference>
<feature type="transmembrane region" description="Helical" evidence="7">
    <location>
        <begin position="52"/>
        <end position="71"/>
    </location>
</feature>
<proteinExistence type="inferred from homology"/>
<reference evidence="8 9" key="1">
    <citation type="journal article" date="2021" name="Commun. Biol.">
        <title>The genome of Shorea leprosula (Dipterocarpaceae) highlights the ecological relevance of drought in aseasonal tropical rainforests.</title>
        <authorList>
            <person name="Ng K.K.S."/>
            <person name="Kobayashi M.J."/>
            <person name="Fawcett J.A."/>
            <person name="Hatakeyama M."/>
            <person name="Paape T."/>
            <person name="Ng C.H."/>
            <person name="Ang C.C."/>
            <person name="Tnah L.H."/>
            <person name="Lee C.T."/>
            <person name="Nishiyama T."/>
            <person name="Sese J."/>
            <person name="O'Brien M.J."/>
            <person name="Copetti D."/>
            <person name="Mohd Noor M.I."/>
            <person name="Ong R.C."/>
            <person name="Putra M."/>
            <person name="Sireger I.Z."/>
            <person name="Indrioko S."/>
            <person name="Kosugi Y."/>
            <person name="Izuno A."/>
            <person name="Isagi Y."/>
            <person name="Lee S.L."/>
            <person name="Shimizu K.K."/>
        </authorList>
    </citation>
    <scope>NUCLEOTIDE SEQUENCE [LARGE SCALE GENOMIC DNA]</scope>
    <source>
        <strain evidence="8">214</strain>
    </source>
</reference>
<evidence type="ECO:0000256" key="4">
    <source>
        <dbReference type="ARBA" id="ARBA00022989"/>
    </source>
</evidence>
<dbReference type="PANTHER" id="PTHR46285">
    <property type="entry name" value="PROTEINASE INHIBITOR I4, SERPIN (DUF716)-RELATED"/>
    <property type="match status" value="1"/>
</dbReference>
<feature type="transmembrane region" description="Helical" evidence="7">
    <location>
        <begin position="184"/>
        <end position="201"/>
    </location>
</feature>
<dbReference type="InterPro" id="IPR006904">
    <property type="entry name" value="DUF716"/>
</dbReference>
<name>A0AAV5KB70_9ROSI</name>
<dbReference type="Proteomes" id="UP001054252">
    <property type="component" value="Unassembled WGS sequence"/>
</dbReference>
<evidence type="ECO:0000256" key="5">
    <source>
        <dbReference type="ARBA" id="ARBA00023136"/>
    </source>
</evidence>
<dbReference type="PANTHER" id="PTHR46285:SF3">
    <property type="entry name" value="PROTEINASE INHIBITOR I4, SERPIN (DUF716)"/>
    <property type="match status" value="1"/>
</dbReference>
<feature type="coiled-coil region" evidence="6">
    <location>
        <begin position="259"/>
        <end position="286"/>
    </location>
</feature>
<keyword evidence="6" id="KW-0175">Coiled coil</keyword>
<evidence type="ECO:0000313" key="9">
    <source>
        <dbReference type="Proteomes" id="UP001054252"/>
    </source>
</evidence>
<comment type="caution">
    <text evidence="8">The sequence shown here is derived from an EMBL/GenBank/DDBJ whole genome shotgun (WGS) entry which is preliminary data.</text>
</comment>
<accession>A0AAV5KB70</accession>
<evidence type="ECO:0000256" key="3">
    <source>
        <dbReference type="ARBA" id="ARBA00022692"/>
    </source>
</evidence>
<feature type="transmembrane region" description="Helical" evidence="7">
    <location>
        <begin position="122"/>
        <end position="141"/>
    </location>
</feature>
<dbReference type="GO" id="GO:0016020">
    <property type="term" value="C:membrane"/>
    <property type="evidence" value="ECO:0007669"/>
    <property type="project" value="UniProtKB-SubCell"/>
</dbReference>
<evidence type="ECO:0008006" key="10">
    <source>
        <dbReference type="Google" id="ProtNLM"/>
    </source>
</evidence>
<keyword evidence="3 7" id="KW-0812">Transmembrane</keyword>
<keyword evidence="9" id="KW-1185">Reference proteome</keyword>
<dbReference type="AlphaFoldDB" id="A0AAV5KB70"/>
<feature type="transmembrane region" description="Helical" evidence="7">
    <location>
        <begin position="239"/>
        <end position="263"/>
    </location>
</feature>
<protein>
    <recommendedName>
        <fullName evidence="10">Transmembrane protein 45A</fullName>
    </recommendedName>
</protein>
<feature type="transmembrane region" description="Helical" evidence="7">
    <location>
        <begin position="153"/>
        <end position="172"/>
    </location>
</feature>
<feature type="transmembrane region" description="Helical" evidence="7">
    <location>
        <begin position="91"/>
        <end position="110"/>
    </location>
</feature>
<keyword evidence="5 7" id="KW-0472">Membrane</keyword>
<evidence type="ECO:0000256" key="7">
    <source>
        <dbReference type="SAM" id="Phobius"/>
    </source>
</evidence>
<evidence type="ECO:0000256" key="1">
    <source>
        <dbReference type="ARBA" id="ARBA00004141"/>
    </source>
</evidence>
<gene>
    <name evidence="8" type="ORF">SLEP1_g31702</name>
</gene>